<dbReference type="SMART" id="SM00353">
    <property type="entry name" value="HLH"/>
    <property type="match status" value="1"/>
</dbReference>
<evidence type="ECO:0000313" key="5">
    <source>
        <dbReference type="EMBL" id="KPP67059.1"/>
    </source>
</evidence>
<proteinExistence type="predicted"/>
<dbReference type="GO" id="GO:0007423">
    <property type="term" value="P:sensory organ development"/>
    <property type="evidence" value="ECO:0007669"/>
    <property type="project" value="TreeGrafter"/>
</dbReference>
<evidence type="ECO:0000313" key="6">
    <source>
        <dbReference type="Proteomes" id="UP000034805"/>
    </source>
</evidence>
<dbReference type="GO" id="GO:0061564">
    <property type="term" value="P:axon development"/>
    <property type="evidence" value="ECO:0007669"/>
    <property type="project" value="TreeGrafter"/>
</dbReference>
<dbReference type="InterPro" id="IPR011598">
    <property type="entry name" value="bHLH_dom"/>
</dbReference>
<dbReference type="AlphaFoldDB" id="A0A0P7UZ67"/>
<organism evidence="5 6">
    <name type="scientific">Scleropages formosus</name>
    <name type="common">Asian bonytongue</name>
    <name type="synonym">Osteoglossum formosum</name>
    <dbReference type="NCBI Taxonomy" id="113540"/>
    <lineage>
        <taxon>Eukaryota</taxon>
        <taxon>Metazoa</taxon>
        <taxon>Chordata</taxon>
        <taxon>Craniata</taxon>
        <taxon>Vertebrata</taxon>
        <taxon>Euteleostomi</taxon>
        <taxon>Actinopterygii</taxon>
        <taxon>Neopterygii</taxon>
        <taxon>Teleostei</taxon>
        <taxon>Osteoglossocephala</taxon>
        <taxon>Osteoglossomorpha</taxon>
        <taxon>Osteoglossiformes</taxon>
        <taxon>Osteoglossidae</taxon>
        <taxon>Scleropages</taxon>
    </lineage>
</organism>
<dbReference type="EMBL" id="JARO02005279">
    <property type="protein sequence ID" value="KPP67059.1"/>
    <property type="molecule type" value="Genomic_DNA"/>
</dbReference>
<comment type="caution">
    <text evidence="5">The sequence shown here is derived from an EMBL/GenBank/DDBJ whole genome shotgun (WGS) entry which is preliminary data.</text>
</comment>
<dbReference type="GO" id="GO:0000981">
    <property type="term" value="F:DNA-binding transcription factor activity, RNA polymerase II-specific"/>
    <property type="evidence" value="ECO:0007669"/>
    <property type="project" value="TreeGrafter"/>
</dbReference>
<feature type="region of interest" description="Disordered" evidence="3">
    <location>
        <begin position="324"/>
        <end position="383"/>
    </location>
</feature>
<evidence type="ECO:0000256" key="2">
    <source>
        <dbReference type="ARBA" id="ARBA00023163"/>
    </source>
</evidence>
<dbReference type="Gene3D" id="4.10.280.10">
    <property type="entry name" value="Helix-loop-helix DNA-binding domain"/>
    <property type="match status" value="1"/>
</dbReference>
<keyword evidence="1" id="KW-0805">Transcription regulation</keyword>
<feature type="compositionally biased region" description="Basic and acidic residues" evidence="3">
    <location>
        <begin position="189"/>
        <end position="200"/>
    </location>
</feature>
<dbReference type="SUPFAM" id="SSF47459">
    <property type="entry name" value="HLH, helix-loop-helix DNA-binding domain"/>
    <property type="match status" value="1"/>
</dbReference>
<reference evidence="5 6" key="1">
    <citation type="submission" date="2015-08" db="EMBL/GenBank/DDBJ databases">
        <title>The genome of the Asian arowana (Scleropages formosus).</title>
        <authorList>
            <person name="Tan M.H."/>
            <person name="Gan H.M."/>
            <person name="Croft L.J."/>
            <person name="Austin C.M."/>
        </authorList>
    </citation>
    <scope>NUCLEOTIDE SEQUENCE [LARGE SCALE GENOMIC DNA]</scope>
    <source>
        <strain evidence="5">Aro1</strain>
    </source>
</reference>
<name>A0A0P7UZ67_SCLFO</name>
<dbReference type="InterPro" id="IPR050359">
    <property type="entry name" value="bHLH_transcription_factors"/>
</dbReference>
<dbReference type="PANTHER" id="PTHR19290:SF168">
    <property type="entry name" value="OLIGODENDROCYTE TRANSCRIPTION FACTOR 1"/>
    <property type="match status" value="1"/>
</dbReference>
<gene>
    <name evidence="5" type="ORF">Z043_114393</name>
</gene>
<dbReference type="GO" id="GO:0070888">
    <property type="term" value="F:E-box binding"/>
    <property type="evidence" value="ECO:0007669"/>
    <property type="project" value="TreeGrafter"/>
</dbReference>
<accession>A0A0P7UZ67</accession>
<sequence length="383" mass="40705">MGYAFNSTTPPSSGVCVLIHHIPYPITSGVASPRPPRFILHKEVPGLDCEQQLPADLDAKLFTRSPCVSSHTADADSTPEGSMLSTSKQSSWATVQGAAITLTDKQDSPYVTGVFGKSHAAGGTSCTEVIMSSSSSPNIRDSSLVAPVTPRASQQGLVRDMTMMGMGLLPGSQGGSAGAGRAPVRPGKVSRELNPEEQQELRRRINSRERKRMQDLNMAMDALREVMMPYSSPAAQHHPHHSRRLSKISTLILARNYILLLGSSLQEMRRLLGEVSVGVGVGVGVGRGVGLGGAAPRLLLAGNWPFLATPGQLLLTSDSLLTSGKNSLPPQPTEEPTLPQPQWATEQSKQGPPPEPPPASSEIHKPGGRKARGRGSSTESEWQ</sequence>
<dbReference type="Pfam" id="PF00010">
    <property type="entry name" value="HLH"/>
    <property type="match status" value="1"/>
</dbReference>
<feature type="domain" description="BHLH" evidence="4">
    <location>
        <begin position="200"/>
        <end position="261"/>
    </location>
</feature>
<dbReference type="PANTHER" id="PTHR19290">
    <property type="entry name" value="BASIC HELIX-LOOP-HELIX PROTEIN NEUROGENIN-RELATED"/>
    <property type="match status" value="1"/>
</dbReference>
<dbReference type="GO" id="GO:0005634">
    <property type="term" value="C:nucleus"/>
    <property type="evidence" value="ECO:0007669"/>
    <property type="project" value="TreeGrafter"/>
</dbReference>
<dbReference type="GO" id="GO:0045944">
    <property type="term" value="P:positive regulation of transcription by RNA polymerase II"/>
    <property type="evidence" value="ECO:0007669"/>
    <property type="project" value="TreeGrafter"/>
</dbReference>
<protein>
    <submittedName>
        <fullName evidence="5">Oligodendrocyte transcription factor 1-like</fullName>
    </submittedName>
</protein>
<evidence type="ECO:0000256" key="1">
    <source>
        <dbReference type="ARBA" id="ARBA00023015"/>
    </source>
</evidence>
<dbReference type="Proteomes" id="UP000034805">
    <property type="component" value="Unassembled WGS sequence"/>
</dbReference>
<dbReference type="GO" id="GO:0046983">
    <property type="term" value="F:protein dimerization activity"/>
    <property type="evidence" value="ECO:0007669"/>
    <property type="project" value="InterPro"/>
</dbReference>
<dbReference type="STRING" id="113540.ENSSFOP00015053532"/>
<evidence type="ECO:0000259" key="4">
    <source>
        <dbReference type="PROSITE" id="PS50888"/>
    </source>
</evidence>
<dbReference type="PROSITE" id="PS50888">
    <property type="entry name" value="BHLH"/>
    <property type="match status" value="1"/>
</dbReference>
<feature type="region of interest" description="Disordered" evidence="3">
    <location>
        <begin position="173"/>
        <end position="200"/>
    </location>
</feature>
<keyword evidence="2" id="KW-0804">Transcription</keyword>
<evidence type="ECO:0000256" key="3">
    <source>
        <dbReference type="SAM" id="MobiDB-lite"/>
    </source>
</evidence>
<dbReference type="InterPro" id="IPR036638">
    <property type="entry name" value="HLH_DNA-bd_sf"/>
</dbReference>